<dbReference type="InterPro" id="IPR011990">
    <property type="entry name" value="TPR-like_helical_dom_sf"/>
</dbReference>
<name>A0A0M0K5H6_9EUKA</name>
<dbReference type="AlphaFoldDB" id="A0A0M0K5H6"/>
<dbReference type="EMBL" id="JWZX01001338">
    <property type="protein sequence ID" value="KOO34054.1"/>
    <property type="molecule type" value="Genomic_DNA"/>
</dbReference>
<gene>
    <name evidence="2" type="ORF">Ctob_014778</name>
</gene>
<dbReference type="Proteomes" id="UP000037460">
    <property type="component" value="Unassembled WGS sequence"/>
</dbReference>
<dbReference type="SUPFAM" id="SSF48452">
    <property type="entry name" value="TPR-like"/>
    <property type="match status" value="1"/>
</dbReference>
<evidence type="ECO:0000313" key="3">
    <source>
        <dbReference type="Proteomes" id="UP000037460"/>
    </source>
</evidence>
<comment type="caution">
    <text evidence="2">The sequence shown here is derived from an EMBL/GenBank/DDBJ whole genome shotgun (WGS) entry which is preliminary data.</text>
</comment>
<evidence type="ECO:0000313" key="2">
    <source>
        <dbReference type="EMBL" id="KOO34054.1"/>
    </source>
</evidence>
<accession>A0A0M0K5H6</accession>
<organism evidence="2 3">
    <name type="scientific">Chrysochromulina tobinii</name>
    <dbReference type="NCBI Taxonomy" id="1460289"/>
    <lineage>
        <taxon>Eukaryota</taxon>
        <taxon>Haptista</taxon>
        <taxon>Haptophyta</taxon>
        <taxon>Prymnesiophyceae</taxon>
        <taxon>Prymnesiales</taxon>
        <taxon>Chrysochromulinaceae</taxon>
        <taxon>Chrysochromulina</taxon>
    </lineage>
</organism>
<reference evidence="3" key="1">
    <citation type="journal article" date="2015" name="PLoS Genet.">
        <title>Genome Sequence and Transcriptome Analyses of Chrysochromulina tobin: Metabolic Tools for Enhanced Algal Fitness in the Prominent Order Prymnesiales (Haptophyceae).</title>
        <authorList>
            <person name="Hovde B.T."/>
            <person name="Deodato C.R."/>
            <person name="Hunsperger H.M."/>
            <person name="Ryken S.A."/>
            <person name="Yost W."/>
            <person name="Jha R.K."/>
            <person name="Patterson J."/>
            <person name="Monnat R.J. Jr."/>
            <person name="Barlow S.B."/>
            <person name="Starkenburg S.R."/>
            <person name="Cattolico R.A."/>
        </authorList>
    </citation>
    <scope>NUCLEOTIDE SEQUENCE</scope>
    <source>
        <strain evidence="3">CCMP291</strain>
    </source>
</reference>
<evidence type="ECO:0000256" key="1">
    <source>
        <dbReference type="SAM" id="MobiDB-lite"/>
    </source>
</evidence>
<protein>
    <submittedName>
        <fullName evidence="2">Uncharacterized protein</fullName>
    </submittedName>
</protein>
<dbReference type="Gene3D" id="1.25.40.10">
    <property type="entry name" value="Tetratricopeptide repeat domain"/>
    <property type="match status" value="1"/>
</dbReference>
<feature type="region of interest" description="Disordered" evidence="1">
    <location>
        <begin position="51"/>
        <end position="73"/>
    </location>
</feature>
<keyword evidence="3" id="KW-1185">Reference proteome</keyword>
<proteinExistence type="predicted"/>
<sequence length="382" mass="40253">MLPTLGLLSDHIQTIGADRYSYCADFLVLAPAAALGLHALCSADASAGMKEKSNPSAAAGAGVKEKSNPSAAAGVEEKMATSRSFGWGIQARRALAALAVGALLYANANASRAQLQRWRTNEALADDMIEQSRGLDPVPMVHRAIAVVESDPSKAIELLLRVQSHTPHPKVWLNLAHAYKQRAVHACAPPPSGSAEPSALARCAADFGAAQAQLLKVAASNPDEMGLGKESADLVSARLELQMRLGQLHSPKAMEARLREMESRLREILEFGAQLWAASATGSQAAEVRGSLAPTLAGAYVNYASILEQLRQPLGDVEAALVAALQILPGYDLAHLNLAIALANDGQLERGLVSAKEALARAATDDIRSRATALVAMIQKEM</sequence>